<sequence>MTLSDFLDEWNDPSPTLLVHTSGSTGTPKPMWVEKAKMLNSARITCDFLGLHSGDTALLCMPLDYIAGKMVVVRALERNLRLIDVKPCGHPLADTVYPHDEAAPVFAAMVPMQVFNSLQVPEERQRLRQIRHLIIGGGAVDAAMAQALADFPNHIWSSYAMTETLSHIALRQVNGPEADEWYTPFDSVRVDKADDGCLVIDAPLVHDGVLKTNDLVEMRSATVGGRRVRQFRVLGRKDNVIDSGGIKIRIEDVEEALAPHLTGRFAITKSPDRKFGEVVVFVSETGDADALRAVCERVLPKYWCPKHYIHVAQIPLTATGKIRRKAVEDIAAERLK</sequence>
<dbReference type="InterPro" id="IPR000873">
    <property type="entry name" value="AMP-dep_synth/lig_dom"/>
</dbReference>
<evidence type="ECO:0000313" key="5">
    <source>
        <dbReference type="EMBL" id="GJG58103.1"/>
    </source>
</evidence>
<evidence type="ECO:0000256" key="1">
    <source>
        <dbReference type="ARBA" id="ARBA00006432"/>
    </source>
</evidence>
<dbReference type="EMBL" id="BPUB01000001">
    <property type="protein sequence ID" value="GJG58103.1"/>
    <property type="molecule type" value="Genomic_DNA"/>
</dbReference>
<dbReference type="AlphaFoldDB" id="A0A9R1C8S5"/>
<dbReference type="Gene3D" id="3.40.50.12780">
    <property type="entry name" value="N-terminal domain of ligase-like"/>
    <property type="match status" value="1"/>
</dbReference>
<accession>A0A9R1C8S5</accession>
<comment type="caution">
    <text evidence="5">The sequence shown here is derived from an EMBL/GenBank/DDBJ whole genome shotgun (WGS) entry which is preliminary data.</text>
</comment>
<protein>
    <submittedName>
        <fullName evidence="5">O-succinylbenzoic acid--CoA ligase</fullName>
    </submittedName>
</protein>
<organism evidence="5 6">
    <name type="scientific">Prevotella lacticifex</name>
    <dbReference type="NCBI Taxonomy" id="2854755"/>
    <lineage>
        <taxon>Bacteria</taxon>
        <taxon>Pseudomonadati</taxon>
        <taxon>Bacteroidota</taxon>
        <taxon>Bacteroidia</taxon>
        <taxon>Bacteroidales</taxon>
        <taxon>Prevotellaceae</taxon>
        <taxon>Prevotella</taxon>
    </lineage>
</organism>
<dbReference type="Pfam" id="PF00501">
    <property type="entry name" value="AMP-binding"/>
    <property type="match status" value="1"/>
</dbReference>
<dbReference type="InterPro" id="IPR042099">
    <property type="entry name" value="ANL_N_sf"/>
</dbReference>
<dbReference type="SUPFAM" id="SSF56801">
    <property type="entry name" value="Acetyl-CoA synthetase-like"/>
    <property type="match status" value="1"/>
</dbReference>
<dbReference type="RefSeq" id="WP_223927226.1">
    <property type="nucleotide sequence ID" value="NZ_BPTU01000003.1"/>
</dbReference>
<gene>
    <name evidence="5" type="ORF">PRLR5076_09540</name>
</gene>
<dbReference type="PANTHER" id="PTHR43201:SF5">
    <property type="entry name" value="MEDIUM-CHAIN ACYL-COA LIGASE ACSF2, MITOCHONDRIAL"/>
    <property type="match status" value="1"/>
</dbReference>
<dbReference type="PANTHER" id="PTHR43201">
    <property type="entry name" value="ACYL-COA SYNTHETASE"/>
    <property type="match status" value="1"/>
</dbReference>
<comment type="similarity">
    <text evidence="1">Belongs to the ATP-dependent AMP-binding enzyme family.</text>
</comment>
<evidence type="ECO:0000313" key="6">
    <source>
        <dbReference type="Proteomes" id="UP000825483"/>
    </source>
</evidence>
<feature type="domain" description="AMP-binding enzyme C-terminal" evidence="4">
    <location>
        <begin position="272"/>
        <end position="321"/>
    </location>
</feature>
<evidence type="ECO:0000259" key="4">
    <source>
        <dbReference type="Pfam" id="PF13193"/>
    </source>
</evidence>
<dbReference type="GeneID" id="72469008"/>
<dbReference type="PROSITE" id="PS00455">
    <property type="entry name" value="AMP_BINDING"/>
    <property type="match status" value="1"/>
</dbReference>
<evidence type="ECO:0000256" key="2">
    <source>
        <dbReference type="ARBA" id="ARBA00022598"/>
    </source>
</evidence>
<dbReference type="Gene3D" id="3.30.300.30">
    <property type="match status" value="1"/>
</dbReference>
<evidence type="ECO:0000259" key="3">
    <source>
        <dbReference type="Pfam" id="PF00501"/>
    </source>
</evidence>
<dbReference type="InterPro" id="IPR020845">
    <property type="entry name" value="AMP-binding_CS"/>
</dbReference>
<feature type="domain" description="AMP-dependent synthetase/ligase" evidence="3">
    <location>
        <begin position="14"/>
        <end position="175"/>
    </location>
</feature>
<dbReference type="InterPro" id="IPR045851">
    <property type="entry name" value="AMP-bd_C_sf"/>
</dbReference>
<reference evidence="5" key="1">
    <citation type="journal article" date="2022" name="Int. J. Syst. Evol. Microbiol.">
        <title>Prevotella lacticifex sp. nov., isolated from the rumen of cows.</title>
        <authorList>
            <person name="Shinkai T."/>
            <person name="Ikeyama N."/>
            <person name="Kumagai M."/>
            <person name="Ohmori H."/>
            <person name="Sakamoto M."/>
            <person name="Ohkuma M."/>
            <person name="Mitsumori M."/>
        </authorList>
    </citation>
    <scope>NUCLEOTIDE SEQUENCE</scope>
    <source>
        <strain evidence="5">R5076</strain>
    </source>
</reference>
<keyword evidence="6" id="KW-1185">Reference proteome</keyword>
<dbReference type="InterPro" id="IPR025110">
    <property type="entry name" value="AMP-bd_C"/>
</dbReference>
<name>A0A9R1C8S5_9BACT</name>
<keyword evidence="2 5" id="KW-0436">Ligase</keyword>
<dbReference type="GO" id="GO:0006631">
    <property type="term" value="P:fatty acid metabolic process"/>
    <property type="evidence" value="ECO:0007669"/>
    <property type="project" value="TreeGrafter"/>
</dbReference>
<dbReference type="Pfam" id="PF13193">
    <property type="entry name" value="AMP-binding_C"/>
    <property type="match status" value="1"/>
</dbReference>
<dbReference type="Proteomes" id="UP000825483">
    <property type="component" value="Unassembled WGS sequence"/>
</dbReference>
<dbReference type="GO" id="GO:0031956">
    <property type="term" value="F:medium-chain fatty acid-CoA ligase activity"/>
    <property type="evidence" value="ECO:0007669"/>
    <property type="project" value="TreeGrafter"/>
</dbReference>
<proteinExistence type="inferred from homology"/>